<dbReference type="NCBIfam" id="TIGR02883">
    <property type="entry name" value="spore_cwlD"/>
    <property type="match status" value="1"/>
</dbReference>
<dbReference type="AlphaFoldDB" id="A0A0F5PL45"/>
<dbReference type="SUPFAM" id="SSF53187">
    <property type="entry name" value="Zn-dependent exopeptidases"/>
    <property type="match status" value="1"/>
</dbReference>
<evidence type="ECO:0000313" key="4">
    <source>
        <dbReference type="Proteomes" id="UP000010146"/>
    </source>
</evidence>
<dbReference type="PANTHER" id="PTHR30404">
    <property type="entry name" value="N-ACETYLMURAMOYL-L-ALANINE AMIDASE"/>
    <property type="match status" value="1"/>
</dbReference>
<accession>A0A0F5PL45</accession>
<evidence type="ECO:0000259" key="2">
    <source>
        <dbReference type="SMART" id="SM00646"/>
    </source>
</evidence>
<dbReference type="EMBL" id="ABXP02000106">
    <property type="protein sequence ID" value="KKC29111.1"/>
    <property type="molecule type" value="Genomic_DNA"/>
</dbReference>
<reference evidence="3 4" key="1">
    <citation type="submission" date="2008-07" db="EMBL/GenBank/DDBJ databases">
        <authorList>
            <person name="Gonzalez J."/>
            <person name="Sokolova T."/>
            <person name="Ferriera S."/>
            <person name="Johnson J."/>
            <person name="Kravitz S."/>
            <person name="Beeson K."/>
            <person name="Sutton G."/>
            <person name="Rogers Y.-H."/>
            <person name="Friedman R."/>
            <person name="Frazier M."/>
            <person name="Venter J.C."/>
        </authorList>
    </citation>
    <scope>NUCLEOTIDE SEQUENCE [LARGE SCALE GENOMIC DNA]</scope>
    <source>
        <strain evidence="3 4">DSM 12653</strain>
    </source>
</reference>
<dbReference type="Pfam" id="PF01520">
    <property type="entry name" value="Amidase_3"/>
    <property type="match status" value="1"/>
</dbReference>
<name>A0A0F5PL45_9THEO</name>
<protein>
    <submittedName>
        <fullName evidence="3">N-acetylmuramoyl-L-alanine amidase</fullName>
    </submittedName>
</protein>
<dbReference type="GO" id="GO:0009253">
    <property type="term" value="P:peptidoglycan catabolic process"/>
    <property type="evidence" value="ECO:0007669"/>
    <property type="project" value="InterPro"/>
</dbReference>
<keyword evidence="1" id="KW-0378">Hydrolase</keyword>
<dbReference type="InterPro" id="IPR002508">
    <property type="entry name" value="MurNAc-LAA_cat"/>
</dbReference>
<reference evidence="3 4" key="2">
    <citation type="journal article" date="2015" name="BMC Genomics">
        <title>Analysis of three genomes within the thermophilic bacterial species Caldanaerobacter subterraneus with a focus on carbon monoxide dehydrogenase evolution and hydrolase diversity.</title>
        <authorList>
            <person name="Sant'Anna F.H."/>
            <person name="Lebedinsky A.V."/>
            <person name="Sokolova T.G."/>
            <person name="Robb F.T."/>
            <person name="Gonzalez J.M."/>
        </authorList>
    </citation>
    <scope>NUCLEOTIDE SEQUENCE [LARGE SCALE GENOMIC DNA]</scope>
    <source>
        <strain evidence="3 4">DSM 12653</strain>
    </source>
</reference>
<evidence type="ECO:0000256" key="1">
    <source>
        <dbReference type="ARBA" id="ARBA00022801"/>
    </source>
</evidence>
<organism evidence="3 4">
    <name type="scientific">Caldanaerobacter subterraneus subsp. pacificus DSM 12653</name>
    <dbReference type="NCBI Taxonomy" id="391606"/>
    <lineage>
        <taxon>Bacteria</taxon>
        <taxon>Bacillati</taxon>
        <taxon>Bacillota</taxon>
        <taxon>Clostridia</taxon>
        <taxon>Thermoanaerobacterales</taxon>
        <taxon>Thermoanaerobacteraceae</taxon>
        <taxon>Caldanaerobacter</taxon>
    </lineage>
</organism>
<reference evidence="4" key="3">
    <citation type="submission" date="2015-02" db="EMBL/GenBank/DDBJ databases">
        <title>Genome analysis of three genomes within the thermophilic hydrogenogenic bacterial species Caldanaerobacter subterraneus.</title>
        <authorList>
            <person name="Sant'Anna F.H."/>
            <person name="Lebedinsky A."/>
            <person name="Sokolova T."/>
            <person name="Robb F.T."/>
            <person name="Gonzalez J.M."/>
        </authorList>
    </citation>
    <scope>NUCLEOTIDE SEQUENCE [LARGE SCALE GENOMIC DNA]</scope>
    <source>
        <strain evidence="4">DSM 12653</strain>
    </source>
</reference>
<dbReference type="InterPro" id="IPR050695">
    <property type="entry name" value="N-acetylmuramoyl_amidase_3"/>
</dbReference>
<dbReference type="CDD" id="cd02696">
    <property type="entry name" value="MurNAc-LAA"/>
    <property type="match status" value="1"/>
</dbReference>
<proteinExistence type="predicted"/>
<dbReference type="RefSeq" id="WP_043884093.1">
    <property type="nucleotide sequence ID" value="NZ_ABXP02000106.1"/>
</dbReference>
<dbReference type="PANTHER" id="PTHR30404:SF0">
    <property type="entry name" value="N-ACETYLMURAMOYL-L-ALANINE AMIDASE AMIC"/>
    <property type="match status" value="1"/>
</dbReference>
<gene>
    <name evidence="3" type="ORF">CDSM653_01962</name>
</gene>
<dbReference type="GO" id="GO:0008745">
    <property type="term" value="F:N-acetylmuramoyl-L-alanine amidase activity"/>
    <property type="evidence" value="ECO:0007669"/>
    <property type="project" value="InterPro"/>
</dbReference>
<dbReference type="Proteomes" id="UP000010146">
    <property type="component" value="Unassembled WGS sequence"/>
</dbReference>
<comment type="caution">
    <text evidence="3">The sequence shown here is derived from an EMBL/GenBank/DDBJ whole genome shotgun (WGS) entry which is preliminary data.</text>
</comment>
<dbReference type="InterPro" id="IPR014234">
    <property type="entry name" value="Spore_CwlD"/>
</dbReference>
<evidence type="ECO:0000313" key="3">
    <source>
        <dbReference type="EMBL" id="KKC29111.1"/>
    </source>
</evidence>
<feature type="domain" description="MurNAc-LAA" evidence="2">
    <location>
        <begin position="105"/>
        <end position="217"/>
    </location>
</feature>
<dbReference type="SMART" id="SM00646">
    <property type="entry name" value="Ami_3"/>
    <property type="match status" value="1"/>
</dbReference>
<dbReference type="GO" id="GO:0030288">
    <property type="term" value="C:outer membrane-bounded periplasmic space"/>
    <property type="evidence" value="ECO:0007669"/>
    <property type="project" value="TreeGrafter"/>
</dbReference>
<dbReference type="Gene3D" id="3.40.630.40">
    <property type="entry name" value="Zn-dependent exopeptidases"/>
    <property type="match status" value="1"/>
</dbReference>
<sequence length="225" mass="25674">MRLKRWLLFGLLLLVSVFSYNWQTKNLSVFTTLPIMNKIIVIDAGHGGYDPGKPGKYGKDEDELNLEIAQKLKELIEHTGGIAVMIREDDSLSDSSLSKDLKNRVLKANQVEGDVLISIHQNSFSQSKYKGAQVFYQQNSEKGKLLAELIQEELRKTLDPNNDRMAKSSNSYYILRNAKMPAVIVECGFMSNPEEERLLNDPNYQYKIAWAIYKGIIAYFQKTSE</sequence>